<dbReference type="PANTHER" id="PTHR25462:SF296">
    <property type="entry name" value="MEIOTIC P26, ISOFORM F"/>
    <property type="match status" value="1"/>
</dbReference>
<organism evidence="1 2">
    <name type="scientific">Mytilus coruscus</name>
    <name type="common">Sea mussel</name>
    <dbReference type="NCBI Taxonomy" id="42192"/>
    <lineage>
        <taxon>Eukaryota</taxon>
        <taxon>Metazoa</taxon>
        <taxon>Spiralia</taxon>
        <taxon>Lophotrochozoa</taxon>
        <taxon>Mollusca</taxon>
        <taxon>Bivalvia</taxon>
        <taxon>Autobranchia</taxon>
        <taxon>Pteriomorphia</taxon>
        <taxon>Mytilida</taxon>
        <taxon>Mytiloidea</taxon>
        <taxon>Mytilidae</taxon>
        <taxon>Mytilinae</taxon>
        <taxon>Mytilus</taxon>
    </lineage>
</organism>
<proteinExistence type="predicted"/>
<accession>A0A6J8BWM2</accession>
<dbReference type="PANTHER" id="PTHR25462">
    <property type="entry name" value="BONUS, ISOFORM C-RELATED"/>
    <property type="match status" value="1"/>
</dbReference>
<dbReference type="AlphaFoldDB" id="A0A6J8BWM2"/>
<name>A0A6J8BWM2_MYTCO</name>
<dbReference type="InterPro" id="IPR011042">
    <property type="entry name" value="6-blade_b-propeller_TolB-like"/>
</dbReference>
<dbReference type="InterPro" id="IPR047153">
    <property type="entry name" value="TRIM45/56/19-like"/>
</dbReference>
<dbReference type="Gene3D" id="3.30.160.60">
    <property type="entry name" value="Classic Zinc Finger"/>
    <property type="match status" value="1"/>
</dbReference>
<reference evidence="1 2" key="1">
    <citation type="submission" date="2020-06" db="EMBL/GenBank/DDBJ databases">
        <authorList>
            <person name="Li R."/>
            <person name="Bekaert M."/>
        </authorList>
    </citation>
    <scope>NUCLEOTIDE SEQUENCE [LARGE SCALE GENOMIC DNA]</scope>
    <source>
        <strain evidence="2">wild</strain>
    </source>
</reference>
<dbReference type="Gene3D" id="2.120.10.30">
    <property type="entry name" value="TolB, C-terminal domain"/>
    <property type="match status" value="1"/>
</dbReference>
<dbReference type="SUPFAM" id="SSF101898">
    <property type="entry name" value="NHL repeat"/>
    <property type="match status" value="1"/>
</dbReference>
<dbReference type="CDD" id="cd19757">
    <property type="entry name" value="Bbox1"/>
    <property type="match status" value="1"/>
</dbReference>
<sequence>MKTISFLCSLFTKYESSTAVSEVYAFCLECNEDLCMRCREIHSKFPSLKHHSIILYTHITAFPIDIINKTSECDSHPTEKAEFYCTNHYNTFYFVCLKESHRKCTLMKLSDVSRGVKLSNSFIEIQNRLTAKRNFMKNLINIESEHLKNMLRQKMKIVTEMSSYISRINTCLIDLVQNFKTVHDEELYKVLNDLEQLQVQEKDFCRQRDNIENNNYIMITSTIKLHKDTNNENCNVKKYKPTKEAQISIRDDCSGIARYSDSNFKVSCNAGGLMLIGTTGEKEKMFDTKELLHLNQNIFLKANEKSQVFCSFPQRDTILSIDYRGNLRFLFQSKKRISPRGVTGDGNSNIFVSGYERNNILWISNNGKKSKEVLNSRNGIQSPTGIDYDKVMEILAVCNGNGSQMSIYSMK</sequence>
<protein>
    <recommendedName>
        <fullName evidence="3">B box-type domain-containing protein</fullName>
    </recommendedName>
</protein>
<dbReference type="OrthoDB" id="6105938at2759"/>
<evidence type="ECO:0000313" key="2">
    <source>
        <dbReference type="Proteomes" id="UP000507470"/>
    </source>
</evidence>
<gene>
    <name evidence="1" type="ORF">MCOR_23366</name>
</gene>
<evidence type="ECO:0008006" key="3">
    <source>
        <dbReference type="Google" id="ProtNLM"/>
    </source>
</evidence>
<dbReference type="Proteomes" id="UP000507470">
    <property type="component" value="Unassembled WGS sequence"/>
</dbReference>
<dbReference type="EMBL" id="CACVKT020004129">
    <property type="protein sequence ID" value="CAC5388082.1"/>
    <property type="molecule type" value="Genomic_DNA"/>
</dbReference>
<evidence type="ECO:0000313" key="1">
    <source>
        <dbReference type="EMBL" id="CAC5388082.1"/>
    </source>
</evidence>
<keyword evidence="2" id="KW-1185">Reference proteome</keyword>